<keyword evidence="7" id="KW-0539">Nucleus</keyword>
<dbReference type="EMBL" id="MU853334">
    <property type="protein sequence ID" value="KAK4115598.1"/>
    <property type="molecule type" value="Genomic_DNA"/>
</dbReference>
<dbReference type="Gene3D" id="3.40.50.150">
    <property type="entry name" value="Vaccinia Virus protein VP39"/>
    <property type="match status" value="1"/>
</dbReference>
<dbReference type="FunFam" id="3.40.50.150:FF:000034">
    <property type="entry name" value="Protein arginine N-methyltransferase 3"/>
    <property type="match status" value="1"/>
</dbReference>
<dbReference type="GeneID" id="89935210"/>
<evidence type="ECO:0000256" key="11">
    <source>
        <dbReference type="SAM" id="Coils"/>
    </source>
</evidence>
<keyword evidence="3" id="KW-0597">Phosphoprotein</keyword>
<dbReference type="PANTHER" id="PTHR11006:SF116">
    <property type="entry name" value="PROTEIN METHYLTRANSFERASE"/>
    <property type="match status" value="1"/>
</dbReference>
<keyword evidence="5 10" id="KW-0808">Transferase</keyword>
<evidence type="ECO:0000256" key="9">
    <source>
        <dbReference type="ARBA" id="ARBA00049303"/>
    </source>
</evidence>
<evidence type="ECO:0000256" key="5">
    <source>
        <dbReference type="ARBA" id="ARBA00022679"/>
    </source>
</evidence>
<dbReference type="GO" id="GO:0035242">
    <property type="term" value="F:protein-arginine omega-N asymmetric methyltransferase activity"/>
    <property type="evidence" value="ECO:0007669"/>
    <property type="project" value="UniProtKB-EC"/>
</dbReference>
<evidence type="ECO:0000256" key="3">
    <source>
        <dbReference type="ARBA" id="ARBA00022553"/>
    </source>
</evidence>
<evidence type="ECO:0000256" key="7">
    <source>
        <dbReference type="ARBA" id="ARBA00023242"/>
    </source>
</evidence>
<accession>A0AAN6YW09</accession>
<name>A0AAN6YW09_9PEZI</name>
<evidence type="ECO:0000256" key="8">
    <source>
        <dbReference type="ARBA" id="ARBA00047384"/>
    </source>
</evidence>
<proteinExistence type="predicted"/>
<reference evidence="15" key="2">
    <citation type="submission" date="2023-05" db="EMBL/GenBank/DDBJ databases">
        <authorList>
            <consortium name="Lawrence Berkeley National Laboratory"/>
            <person name="Steindorff A."/>
            <person name="Hensen N."/>
            <person name="Bonometti L."/>
            <person name="Westerberg I."/>
            <person name="Brannstrom I.O."/>
            <person name="Guillou S."/>
            <person name="Cros-Aarteil S."/>
            <person name="Calhoun S."/>
            <person name="Haridas S."/>
            <person name="Kuo A."/>
            <person name="Mondo S."/>
            <person name="Pangilinan J."/>
            <person name="Riley R."/>
            <person name="Labutti K."/>
            <person name="Andreopoulos B."/>
            <person name="Lipzen A."/>
            <person name="Chen C."/>
            <person name="Yanf M."/>
            <person name="Daum C."/>
            <person name="Ng V."/>
            <person name="Clum A."/>
            <person name="Ohm R."/>
            <person name="Martin F."/>
            <person name="Silar P."/>
            <person name="Natvig D."/>
            <person name="Lalanne C."/>
            <person name="Gautier V."/>
            <person name="Ament-Velasquez S.L."/>
            <person name="Kruys A."/>
            <person name="Hutchinson M.I."/>
            <person name="Powell A.J."/>
            <person name="Barry K."/>
            <person name="Miller A.N."/>
            <person name="Grigoriev I.V."/>
            <person name="Debuchy R."/>
            <person name="Gladieux P."/>
            <person name="Thoren M.H."/>
            <person name="Johannesson H."/>
        </authorList>
    </citation>
    <scope>NUCLEOTIDE SEQUENCE</scope>
    <source>
        <strain evidence="15">CBS 508.74</strain>
    </source>
</reference>
<keyword evidence="11" id="KW-0175">Coiled coil</keyword>
<evidence type="ECO:0000313" key="15">
    <source>
        <dbReference type="EMBL" id="KAK4115598.1"/>
    </source>
</evidence>
<dbReference type="GO" id="GO:0032259">
    <property type="term" value="P:methylation"/>
    <property type="evidence" value="ECO:0007669"/>
    <property type="project" value="UniProtKB-KW"/>
</dbReference>
<dbReference type="AlphaFoldDB" id="A0AAN6YW09"/>
<organism evidence="15 16">
    <name type="scientific">Canariomyces notabilis</name>
    <dbReference type="NCBI Taxonomy" id="2074819"/>
    <lineage>
        <taxon>Eukaryota</taxon>
        <taxon>Fungi</taxon>
        <taxon>Dikarya</taxon>
        <taxon>Ascomycota</taxon>
        <taxon>Pezizomycotina</taxon>
        <taxon>Sordariomycetes</taxon>
        <taxon>Sordariomycetidae</taxon>
        <taxon>Sordariales</taxon>
        <taxon>Chaetomiaceae</taxon>
        <taxon>Canariomyces</taxon>
    </lineage>
</organism>
<evidence type="ECO:0000256" key="12">
    <source>
        <dbReference type="SAM" id="MobiDB-lite"/>
    </source>
</evidence>
<dbReference type="FunFam" id="2.70.160.11:FF:000016">
    <property type="entry name" value="Protein arginine methyltransferase RmtB"/>
    <property type="match status" value="1"/>
</dbReference>
<dbReference type="InterPro" id="IPR055135">
    <property type="entry name" value="PRMT_dom"/>
</dbReference>
<evidence type="ECO:0000256" key="10">
    <source>
        <dbReference type="PROSITE-ProRule" id="PRU01015"/>
    </source>
</evidence>
<gene>
    <name evidence="15" type="ORF">N656DRAFT_703197</name>
</gene>
<evidence type="ECO:0000313" key="16">
    <source>
        <dbReference type="Proteomes" id="UP001302812"/>
    </source>
</evidence>
<dbReference type="GO" id="GO:0042054">
    <property type="term" value="F:histone methyltransferase activity"/>
    <property type="evidence" value="ECO:0007669"/>
    <property type="project" value="TreeGrafter"/>
</dbReference>
<evidence type="ECO:0000259" key="13">
    <source>
        <dbReference type="Pfam" id="PF13649"/>
    </source>
</evidence>
<feature type="domain" description="Protein arginine N-methyltransferase" evidence="14">
    <location>
        <begin position="364"/>
        <end position="551"/>
    </location>
</feature>
<evidence type="ECO:0000256" key="4">
    <source>
        <dbReference type="ARBA" id="ARBA00022603"/>
    </source>
</evidence>
<sequence>MAEAYPRASDSESVSSSDNDEAWLNNTADDDEDGEQETVSVVSLFDDRVFPDAPSMLAYCKDKYGFDFIAVRDRLSLDFHGCVKLINFVRRSVKQGGAAALPEKITAEHLADESLLKPVLEDDALIFCLDELPEPGASGTEAHGQGKTVEGPQVDELLQKNAQLQAELEQLAKQFANYRLAVQQTLDKRWGVDEESEKGEPSSKAGVVAPEKQEKDDSAGYFESYAHNDIHETMLKDTVRTDAYRDFIYGNKHLFAGKVVLDIGCGTGILSMFCAKAGAAKVLAVDNSAILDKARENIFNNGLDGTITCIRGRIEDVTLPVDKVDIIVSEWMGYCLLYEAMLPSIFYARDRYLKPDGLLVPSHSSMFIAPVSDAGYVADQVDFWRDVYGFDMKAMQSGIYTDARLPAMFRDSLCGSACAFRMLDLHTAKVEDLVFEDKWQTTLSEKIAAPERLDGFLVWFDIFFGESRHEVVEPTVTAREWAAAGRERVAFTTGPFGPETHWKQGLFLIDPKTAKELKVGPGTKLQGEISYSIPEDHARGLNIKISWGLDDSDKQYQTWRLH</sequence>
<dbReference type="RefSeq" id="XP_064673168.1">
    <property type="nucleotide sequence ID" value="XM_064811085.1"/>
</dbReference>
<protein>
    <recommendedName>
        <fullName evidence="2">type I protein arginine methyltransferase</fullName>
        <ecNumber evidence="2">2.1.1.319</ecNumber>
    </recommendedName>
</protein>
<keyword evidence="6 10" id="KW-0949">S-adenosyl-L-methionine</keyword>
<evidence type="ECO:0000256" key="1">
    <source>
        <dbReference type="ARBA" id="ARBA00004123"/>
    </source>
</evidence>
<keyword evidence="16" id="KW-1185">Reference proteome</keyword>
<evidence type="ECO:0000256" key="2">
    <source>
        <dbReference type="ARBA" id="ARBA00011925"/>
    </source>
</evidence>
<dbReference type="PROSITE" id="PS51678">
    <property type="entry name" value="SAM_MT_PRMT"/>
    <property type="match status" value="1"/>
</dbReference>
<dbReference type="SUPFAM" id="SSF57667">
    <property type="entry name" value="beta-beta-alpha zinc fingers"/>
    <property type="match status" value="1"/>
</dbReference>
<keyword evidence="4 10" id="KW-0489">Methyltransferase</keyword>
<feature type="domain" description="Methyltransferase" evidence="13">
    <location>
        <begin position="260"/>
        <end position="357"/>
    </location>
</feature>
<feature type="region of interest" description="Disordered" evidence="12">
    <location>
        <begin position="1"/>
        <end position="35"/>
    </location>
</feature>
<dbReference type="Gene3D" id="2.70.160.11">
    <property type="entry name" value="Hnrnp arginine n-methyltransferase1"/>
    <property type="match status" value="1"/>
</dbReference>
<comment type="catalytic activity">
    <reaction evidence="8">
        <text>L-arginyl-[protein] + 2 S-adenosyl-L-methionine = N(omega),N(omega)-dimethyl-L-arginyl-[protein] + 2 S-adenosyl-L-homocysteine + 2 H(+)</text>
        <dbReference type="Rhea" id="RHEA:48096"/>
        <dbReference type="Rhea" id="RHEA-COMP:10532"/>
        <dbReference type="Rhea" id="RHEA-COMP:11991"/>
        <dbReference type="ChEBI" id="CHEBI:15378"/>
        <dbReference type="ChEBI" id="CHEBI:29965"/>
        <dbReference type="ChEBI" id="CHEBI:57856"/>
        <dbReference type="ChEBI" id="CHEBI:59789"/>
        <dbReference type="ChEBI" id="CHEBI:61897"/>
        <dbReference type="EC" id="2.1.1.319"/>
    </reaction>
    <physiologicalReaction direction="left-to-right" evidence="8">
        <dbReference type="Rhea" id="RHEA:48097"/>
    </physiologicalReaction>
</comment>
<dbReference type="EC" id="2.1.1.319" evidence="2"/>
<dbReference type="InterPro" id="IPR036236">
    <property type="entry name" value="Znf_C2H2_sf"/>
</dbReference>
<dbReference type="InterPro" id="IPR029063">
    <property type="entry name" value="SAM-dependent_MTases_sf"/>
</dbReference>
<dbReference type="CDD" id="cd02440">
    <property type="entry name" value="AdoMet_MTases"/>
    <property type="match status" value="1"/>
</dbReference>
<dbReference type="InterPro" id="IPR041698">
    <property type="entry name" value="Methyltransf_25"/>
</dbReference>
<feature type="coiled-coil region" evidence="11">
    <location>
        <begin position="154"/>
        <end position="188"/>
    </location>
</feature>
<comment type="catalytic activity">
    <reaction evidence="9">
        <text>L-arginyl-[protein] + S-adenosyl-L-methionine = N(omega)-methyl-L-arginyl-[protein] + S-adenosyl-L-homocysteine + H(+)</text>
        <dbReference type="Rhea" id="RHEA:48100"/>
        <dbReference type="Rhea" id="RHEA-COMP:10532"/>
        <dbReference type="Rhea" id="RHEA-COMP:11990"/>
        <dbReference type="ChEBI" id="CHEBI:15378"/>
        <dbReference type="ChEBI" id="CHEBI:29965"/>
        <dbReference type="ChEBI" id="CHEBI:57856"/>
        <dbReference type="ChEBI" id="CHEBI:59789"/>
        <dbReference type="ChEBI" id="CHEBI:65280"/>
    </reaction>
    <physiologicalReaction direction="left-to-right" evidence="9">
        <dbReference type="Rhea" id="RHEA:48101"/>
    </physiologicalReaction>
</comment>
<comment type="subcellular location">
    <subcellularLocation>
        <location evidence="1">Nucleus</location>
    </subcellularLocation>
</comment>
<dbReference type="SUPFAM" id="SSF53335">
    <property type="entry name" value="S-adenosyl-L-methionine-dependent methyltransferases"/>
    <property type="match status" value="1"/>
</dbReference>
<feature type="region of interest" description="Disordered" evidence="12">
    <location>
        <begin position="191"/>
        <end position="213"/>
    </location>
</feature>
<dbReference type="InterPro" id="IPR025799">
    <property type="entry name" value="Arg_MeTrfase"/>
</dbReference>
<dbReference type="Proteomes" id="UP001302812">
    <property type="component" value="Unassembled WGS sequence"/>
</dbReference>
<evidence type="ECO:0000256" key="6">
    <source>
        <dbReference type="ARBA" id="ARBA00022691"/>
    </source>
</evidence>
<dbReference type="Pfam" id="PF22528">
    <property type="entry name" value="PRMT_C"/>
    <property type="match status" value="1"/>
</dbReference>
<dbReference type="GO" id="GO:0005634">
    <property type="term" value="C:nucleus"/>
    <property type="evidence" value="ECO:0007669"/>
    <property type="project" value="UniProtKB-SubCell"/>
</dbReference>
<dbReference type="PANTHER" id="PTHR11006">
    <property type="entry name" value="PROTEIN ARGININE N-METHYLTRANSFERASE"/>
    <property type="match status" value="1"/>
</dbReference>
<evidence type="ECO:0000259" key="14">
    <source>
        <dbReference type="Pfam" id="PF22528"/>
    </source>
</evidence>
<reference evidence="15" key="1">
    <citation type="journal article" date="2023" name="Mol. Phylogenet. Evol.">
        <title>Genome-scale phylogeny and comparative genomics of the fungal order Sordariales.</title>
        <authorList>
            <person name="Hensen N."/>
            <person name="Bonometti L."/>
            <person name="Westerberg I."/>
            <person name="Brannstrom I.O."/>
            <person name="Guillou S."/>
            <person name="Cros-Aarteil S."/>
            <person name="Calhoun S."/>
            <person name="Haridas S."/>
            <person name="Kuo A."/>
            <person name="Mondo S."/>
            <person name="Pangilinan J."/>
            <person name="Riley R."/>
            <person name="LaButti K."/>
            <person name="Andreopoulos B."/>
            <person name="Lipzen A."/>
            <person name="Chen C."/>
            <person name="Yan M."/>
            <person name="Daum C."/>
            <person name="Ng V."/>
            <person name="Clum A."/>
            <person name="Steindorff A."/>
            <person name="Ohm R.A."/>
            <person name="Martin F."/>
            <person name="Silar P."/>
            <person name="Natvig D.O."/>
            <person name="Lalanne C."/>
            <person name="Gautier V."/>
            <person name="Ament-Velasquez S.L."/>
            <person name="Kruys A."/>
            <person name="Hutchinson M.I."/>
            <person name="Powell A.J."/>
            <person name="Barry K."/>
            <person name="Miller A.N."/>
            <person name="Grigoriev I.V."/>
            <person name="Debuchy R."/>
            <person name="Gladieux P."/>
            <person name="Hiltunen Thoren M."/>
            <person name="Johannesson H."/>
        </authorList>
    </citation>
    <scope>NUCLEOTIDE SEQUENCE</scope>
    <source>
        <strain evidence="15">CBS 508.74</strain>
    </source>
</reference>
<dbReference type="Pfam" id="PF13649">
    <property type="entry name" value="Methyltransf_25"/>
    <property type="match status" value="1"/>
</dbReference>
<comment type="caution">
    <text evidence="15">The sequence shown here is derived from an EMBL/GenBank/DDBJ whole genome shotgun (WGS) entry which is preliminary data.</text>
</comment>